<gene>
    <name evidence="1" type="ORF">MUY27_02490</name>
</gene>
<evidence type="ECO:0000313" key="1">
    <source>
        <dbReference type="EMBL" id="MCJ8208560.1"/>
    </source>
</evidence>
<accession>A0A9X2B8B8</accession>
<dbReference type="AlphaFoldDB" id="A0A9X2B8B8"/>
<keyword evidence="2" id="KW-1185">Reference proteome</keyword>
<sequence length="414" mass="48561">MKLNFLESGIDSLKKGFENLTAYENLQFNNDLIRKKKQRYYHLKDAILFIQHGVEILFKQIIVKHSEYLLFTSIDENVKKAFREKKEKNLKSIFESEVKHKIHTVSFTESIERIKILPQIHFGKQFEEKVRALETYRNVIMHSEPYLDESKINQTFDGLANMLDVFFYQNLGKAYRTISGYGDFVRSFENFQNALKKNNQHLKAEALRVFMDAFNASELSMGAKELKRFTDVDCCAKFMDVLFDSSLIFGIDIYNGYCAGRTVIRRENKEMFKIIAEDKLFFCEFKFKSLIVYLPDMANQSSPIIFVECDSFIERDSKFKNAVAPDFHNILHVDYYRLNDGSILTGEDQMEAFHESESCVEYESVIRFYSSGILCLMNVQGLEYNYGLKRLIEVNRFIDGKDFEVGIRDHLDNF</sequence>
<reference evidence="1" key="1">
    <citation type="submission" date="2022-04" db="EMBL/GenBank/DDBJ databases">
        <title>Mucilaginibacter sp. RS28 isolated from freshwater.</title>
        <authorList>
            <person name="Ko S.-R."/>
        </authorList>
    </citation>
    <scope>NUCLEOTIDE SEQUENCE</scope>
    <source>
        <strain evidence="1">RS28</strain>
    </source>
</reference>
<dbReference type="Proteomes" id="UP001139450">
    <property type="component" value="Unassembled WGS sequence"/>
</dbReference>
<protein>
    <submittedName>
        <fullName evidence="1">Uncharacterized protein</fullName>
    </submittedName>
</protein>
<dbReference type="EMBL" id="JALJEJ010000001">
    <property type="protein sequence ID" value="MCJ8208560.1"/>
    <property type="molecule type" value="Genomic_DNA"/>
</dbReference>
<evidence type="ECO:0000313" key="2">
    <source>
        <dbReference type="Proteomes" id="UP001139450"/>
    </source>
</evidence>
<dbReference type="RefSeq" id="WP_245128388.1">
    <property type="nucleotide sequence ID" value="NZ_JALJEJ010000001.1"/>
</dbReference>
<name>A0A9X2B8B8_9SPHI</name>
<comment type="caution">
    <text evidence="1">The sequence shown here is derived from an EMBL/GenBank/DDBJ whole genome shotgun (WGS) entry which is preliminary data.</text>
</comment>
<proteinExistence type="predicted"/>
<organism evidence="1 2">
    <name type="scientific">Mucilaginibacter straminoryzae</name>
    <dbReference type="NCBI Taxonomy" id="2932774"/>
    <lineage>
        <taxon>Bacteria</taxon>
        <taxon>Pseudomonadati</taxon>
        <taxon>Bacteroidota</taxon>
        <taxon>Sphingobacteriia</taxon>
        <taxon>Sphingobacteriales</taxon>
        <taxon>Sphingobacteriaceae</taxon>
        <taxon>Mucilaginibacter</taxon>
    </lineage>
</organism>